<protein>
    <submittedName>
        <fullName evidence="1">JHY protein</fullName>
    </submittedName>
</protein>
<dbReference type="PANTHER" id="PTHR14726">
    <property type="entry name" value="JHY PROTEIN HOMOLOG"/>
    <property type="match status" value="1"/>
</dbReference>
<sequence>EKLKQQKEYAKQIKEHNMKNIASVQRLPTKPQVISSVSRQKALEYAKKIPRPKTFTARQSDEEVKEERVLPQTLNGHSLPQIASLETLQNRHEKEKQVEAAFRSLHIL</sequence>
<dbReference type="AlphaFoldDB" id="A0A7L0RJL1"/>
<evidence type="ECO:0000313" key="1">
    <source>
        <dbReference type="EMBL" id="NXL29488.1"/>
    </source>
</evidence>
<dbReference type="EMBL" id="VXAP01000064">
    <property type="protein sequence ID" value="NXL29488.1"/>
    <property type="molecule type" value="Genomic_DNA"/>
</dbReference>
<feature type="non-terminal residue" evidence="1">
    <location>
        <position position="1"/>
    </location>
</feature>
<feature type="non-terminal residue" evidence="1">
    <location>
        <position position="108"/>
    </location>
</feature>
<dbReference type="OrthoDB" id="10057281at2759"/>
<dbReference type="GO" id="GO:0035082">
    <property type="term" value="P:axoneme assembly"/>
    <property type="evidence" value="ECO:0007669"/>
    <property type="project" value="TreeGrafter"/>
</dbReference>
<dbReference type="PANTHER" id="PTHR14726:SF1">
    <property type="entry name" value="JHY PROTEIN HOMOLOG"/>
    <property type="match status" value="1"/>
</dbReference>
<keyword evidence="2" id="KW-1185">Reference proteome</keyword>
<name>A0A7L0RJL1_GLABR</name>
<dbReference type="InterPro" id="IPR027968">
    <property type="entry name" value="JHY"/>
</dbReference>
<dbReference type="Pfam" id="PF15261">
    <property type="entry name" value="JHY"/>
    <property type="match status" value="1"/>
</dbReference>
<evidence type="ECO:0000313" key="2">
    <source>
        <dbReference type="Proteomes" id="UP000591073"/>
    </source>
</evidence>
<gene>
    <name evidence="1" type="primary">Jhy</name>
    <name evidence="1" type="ORF">GLABRA_R13603</name>
</gene>
<reference evidence="1 2" key="1">
    <citation type="submission" date="2019-09" db="EMBL/GenBank/DDBJ databases">
        <title>Bird 10,000 Genomes (B10K) Project - Family phase.</title>
        <authorList>
            <person name="Zhang G."/>
        </authorList>
    </citation>
    <scope>NUCLEOTIDE SEQUENCE [LARGE SCALE GENOMIC DNA]</scope>
    <source>
        <strain evidence="1">B10K-DU-008-63</strain>
    </source>
</reference>
<comment type="caution">
    <text evidence="1">The sequence shown here is derived from an EMBL/GenBank/DDBJ whole genome shotgun (WGS) entry which is preliminary data.</text>
</comment>
<accession>A0A7L0RJL1</accession>
<dbReference type="Proteomes" id="UP000591073">
    <property type="component" value="Unassembled WGS sequence"/>
</dbReference>
<organism evidence="1 2">
    <name type="scientific">Glaucidium brasilianum</name>
    <name type="common">Ferruginous pygmy-owl</name>
    <dbReference type="NCBI Taxonomy" id="78217"/>
    <lineage>
        <taxon>Eukaryota</taxon>
        <taxon>Metazoa</taxon>
        <taxon>Chordata</taxon>
        <taxon>Craniata</taxon>
        <taxon>Vertebrata</taxon>
        <taxon>Euteleostomi</taxon>
        <taxon>Archelosauria</taxon>
        <taxon>Archosauria</taxon>
        <taxon>Dinosauria</taxon>
        <taxon>Saurischia</taxon>
        <taxon>Theropoda</taxon>
        <taxon>Coelurosauria</taxon>
        <taxon>Aves</taxon>
        <taxon>Neognathae</taxon>
        <taxon>Neoaves</taxon>
        <taxon>Telluraves</taxon>
        <taxon>Strigiformes</taxon>
        <taxon>Strigidae</taxon>
        <taxon>Glaucidium</taxon>
    </lineage>
</organism>
<proteinExistence type="predicted"/>